<keyword evidence="3 6" id="KW-0812">Transmembrane</keyword>
<dbReference type="InterPro" id="IPR050638">
    <property type="entry name" value="AA-Vitamin_Transporters"/>
</dbReference>
<protein>
    <recommendedName>
        <fullName evidence="7">EamA domain-containing protein</fullName>
    </recommendedName>
</protein>
<keyword evidence="2" id="KW-1003">Cell membrane</keyword>
<feature type="transmembrane region" description="Helical" evidence="6">
    <location>
        <begin position="220"/>
        <end position="241"/>
    </location>
</feature>
<accession>A0A645DXL6</accession>
<feature type="domain" description="EamA" evidence="7">
    <location>
        <begin position="157"/>
        <end position="294"/>
    </location>
</feature>
<evidence type="ECO:0000256" key="6">
    <source>
        <dbReference type="SAM" id="Phobius"/>
    </source>
</evidence>
<comment type="subcellular location">
    <subcellularLocation>
        <location evidence="1">Cell membrane</location>
        <topology evidence="1">Multi-pass membrane protein</topology>
    </subcellularLocation>
</comment>
<feature type="transmembrane region" description="Helical" evidence="6">
    <location>
        <begin position="248"/>
        <end position="271"/>
    </location>
</feature>
<dbReference type="InterPro" id="IPR037185">
    <property type="entry name" value="EmrE-like"/>
</dbReference>
<dbReference type="PANTHER" id="PTHR32322:SF18">
    <property type="entry name" value="S-ADENOSYLMETHIONINE_S-ADENOSYLHOMOCYSTEINE TRANSPORTER"/>
    <property type="match status" value="1"/>
</dbReference>
<feature type="domain" description="EamA" evidence="7">
    <location>
        <begin position="9"/>
        <end position="142"/>
    </location>
</feature>
<feature type="transmembrane region" description="Helical" evidence="6">
    <location>
        <begin position="153"/>
        <end position="170"/>
    </location>
</feature>
<evidence type="ECO:0000256" key="3">
    <source>
        <dbReference type="ARBA" id="ARBA00022692"/>
    </source>
</evidence>
<sequence length="314" mass="34093">MIALNKHFLGILLALATGISWGIVSPIGRTLALQVVNMTTVILLRTFLVVIGCGLFMVLRTPQHFRVTLQNQCTLFIYGLLSVVCTYTGFLYSLKYLTVSAALIIHYTFPLVTLMGGIIITKERPTLAQVLSSFLILLGVWVGMFSGKDATQALPLAGILWGLVAVAGMAGQSLLGREIARENIISRESLIFYSHVWGGLCMIAIKHFSHGWADVPLLTLKSWGAIALLSCVGSLVAYAAYYTALRYISATAASLVCTVEIVTGITLAAFMSKELPTAYELAGSTIIVHAIVLAALPPDLFQRRFKRTPRQNNV</sequence>
<dbReference type="PANTHER" id="PTHR32322">
    <property type="entry name" value="INNER MEMBRANE TRANSPORTER"/>
    <property type="match status" value="1"/>
</dbReference>
<dbReference type="InterPro" id="IPR000620">
    <property type="entry name" value="EamA_dom"/>
</dbReference>
<name>A0A645DXL6_9ZZZZ</name>
<evidence type="ECO:0000313" key="8">
    <source>
        <dbReference type="EMBL" id="MPM94086.1"/>
    </source>
</evidence>
<evidence type="ECO:0000256" key="2">
    <source>
        <dbReference type="ARBA" id="ARBA00022475"/>
    </source>
</evidence>
<reference evidence="8" key="1">
    <citation type="submission" date="2019-08" db="EMBL/GenBank/DDBJ databases">
        <authorList>
            <person name="Kucharzyk K."/>
            <person name="Murdoch R.W."/>
            <person name="Higgins S."/>
            <person name="Loffler F."/>
        </authorList>
    </citation>
    <scope>NUCLEOTIDE SEQUENCE</scope>
</reference>
<keyword evidence="5 6" id="KW-0472">Membrane</keyword>
<evidence type="ECO:0000256" key="4">
    <source>
        <dbReference type="ARBA" id="ARBA00022989"/>
    </source>
</evidence>
<feature type="transmembrane region" description="Helical" evidence="6">
    <location>
        <begin position="42"/>
        <end position="61"/>
    </location>
</feature>
<comment type="caution">
    <text evidence="8">The sequence shown here is derived from an EMBL/GenBank/DDBJ whole genome shotgun (WGS) entry which is preliminary data.</text>
</comment>
<feature type="transmembrane region" description="Helical" evidence="6">
    <location>
        <begin position="190"/>
        <end position="208"/>
    </location>
</feature>
<feature type="transmembrane region" description="Helical" evidence="6">
    <location>
        <begin position="73"/>
        <end position="93"/>
    </location>
</feature>
<feature type="transmembrane region" description="Helical" evidence="6">
    <location>
        <begin position="277"/>
        <end position="296"/>
    </location>
</feature>
<dbReference type="AlphaFoldDB" id="A0A645DXL6"/>
<gene>
    <name evidence="8" type="ORF">SDC9_141229</name>
</gene>
<keyword evidence="4 6" id="KW-1133">Transmembrane helix</keyword>
<dbReference type="EMBL" id="VSSQ01040779">
    <property type="protein sequence ID" value="MPM94086.1"/>
    <property type="molecule type" value="Genomic_DNA"/>
</dbReference>
<feature type="transmembrane region" description="Helical" evidence="6">
    <location>
        <begin position="127"/>
        <end position="147"/>
    </location>
</feature>
<organism evidence="8">
    <name type="scientific">bioreactor metagenome</name>
    <dbReference type="NCBI Taxonomy" id="1076179"/>
    <lineage>
        <taxon>unclassified sequences</taxon>
        <taxon>metagenomes</taxon>
        <taxon>ecological metagenomes</taxon>
    </lineage>
</organism>
<dbReference type="Pfam" id="PF00892">
    <property type="entry name" value="EamA"/>
    <property type="match status" value="2"/>
</dbReference>
<evidence type="ECO:0000256" key="5">
    <source>
        <dbReference type="ARBA" id="ARBA00023136"/>
    </source>
</evidence>
<proteinExistence type="predicted"/>
<evidence type="ECO:0000256" key="1">
    <source>
        <dbReference type="ARBA" id="ARBA00004651"/>
    </source>
</evidence>
<dbReference type="SUPFAM" id="SSF103481">
    <property type="entry name" value="Multidrug resistance efflux transporter EmrE"/>
    <property type="match status" value="2"/>
</dbReference>
<evidence type="ECO:0000259" key="7">
    <source>
        <dbReference type="Pfam" id="PF00892"/>
    </source>
</evidence>
<dbReference type="GO" id="GO:0005886">
    <property type="term" value="C:plasma membrane"/>
    <property type="evidence" value="ECO:0007669"/>
    <property type="project" value="UniProtKB-SubCell"/>
</dbReference>
<feature type="transmembrane region" description="Helical" evidence="6">
    <location>
        <begin position="99"/>
        <end position="120"/>
    </location>
</feature>